<dbReference type="Pfam" id="PF12728">
    <property type="entry name" value="HTH_17"/>
    <property type="match status" value="1"/>
</dbReference>
<organism evidence="2 3">
    <name type="scientific">Corynebacterium amycolatum</name>
    <dbReference type="NCBI Taxonomy" id="43765"/>
    <lineage>
        <taxon>Bacteria</taxon>
        <taxon>Bacillati</taxon>
        <taxon>Actinomycetota</taxon>
        <taxon>Actinomycetes</taxon>
        <taxon>Mycobacteriales</taxon>
        <taxon>Corynebacteriaceae</taxon>
        <taxon>Corynebacterium</taxon>
    </lineage>
</organism>
<sequence>MKTISGVTYFSPKEVSEHTSYSEYMIQQACRRGELKAFQRGKRGRWNIPEDAIQPWLDGQEFYGGDAA</sequence>
<dbReference type="RefSeq" id="WP_284827285.1">
    <property type="nucleotide sequence ID" value="NZ_JASOOY020000016.1"/>
</dbReference>
<evidence type="ECO:0000313" key="2">
    <source>
        <dbReference type="EMBL" id="MEO3716934.1"/>
    </source>
</evidence>
<evidence type="ECO:0000313" key="3">
    <source>
        <dbReference type="Proteomes" id="UP001223646"/>
    </source>
</evidence>
<accession>A0AAW9SV28</accession>
<proteinExistence type="predicted"/>
<comment type="caution">
    <text evidence="2">The sequence shown here is derived from an EMBL/GenBank/DDBJ whole genome shotgun (WGS) entry which is preliminary data.</text>
</comment>
<dbReference type="Proteomes" id="UP001223646">
    <property type="component" value="Unassembled WGS sequence"/>
</dbReference>
<name>A0AAW9SV28_CORAY</name>
<dbReference type="AlphaFoldDB" id="A0AAW9SV28"/>
<reference evidence="2" key="1">
    <citation type="submission" date="2023-05" db="EMBL/GenBank/DDBJ databases">
        <authorList>
            <person name="Du J."/>
        </authorList>
    </citation>
    <scope>NUCLEOTIDE SEQUENCE</scope>
    <source>
        <strain evidence="2">UMB1064</strain>
    </source>
</reference>
<feature type="domain" description="Helix-turn-helix" evidence="1">
    <location>
        <begin position="9"/>
        <end position="60"/>
    </location>
</feature>
<evidence type="ECO:0000259" key="1">
    <source>
        <dbReference type="Pfam" id="PF12728"/>
    </source>
</evidence>
<dbReference type="EMBL" id="JASOOY020000016">
    <property type="protein sequence ID" value="MEO3716934.1"/>
    <property type="molecule type" value="Genomic_DNA"/>
</dbReference>
<protein>
    <submittedName>
        <fullName evidence="2">Helix-turn-helix domain-containing protein</fullName>
    </submittedName>
</protein>
<dbReference type="InterPro" id="IPR041657">
    <property type="entry name" value="HTH_17"/>
</dbReference>
<gene>
    <name evidence="2" type="ORF">QP460_004950</name>
</gene>
<reference evidence="2" key="2">
    <citation type="submission" date="2024-05" db="EMBL/GenBank/DDBJ databases">
        <authorList>
            <person name="Wolfe A."/>
        </authorList>
    </citation>
    <scope>NUCLEOTIDE SEQUENCE</scope>
    <source>
        <strain evidence="2">UMB1064</strain>
    </source>
</reference>